<gene>
    <name evidence="5" type="primary">pulA</name>
    <name evidence="5" type="ORF">ACFQBM_07975</name>
</gene>
<dbReference type="PANTHER" id="PTHR43002">
    <property type="entry name" value="GLYCOGEN DEBRANCHING ENZYME"/>
    <property type="match status" value="1"/>
</dbReference>
<dbReference type="SMART" id="SM00642">
    <property type="entry name" value="Aamy"/>
    <property type="match status" value="1"/>
</dbReference>
<dbReference type="GO" id="GO:0051060">
    <property type="term" value="F:pullulanase activity"/>
    <property type="evidence" value="ECO:0007669"/>
    <property type="project" value="UniProtKB-EC"/>
</dbReference>
<dbReference type="Gene3D" id="2.60.40.10">
    <property type="entry name" value="Immunoglobulins"/>
    <property type="match status" value="1"/>
</dbReference>
<protein>
    <submittedName>
        <fullName evidence="5">Type I pullulanase</fullName>
        <ecNumber evidence="5">3.2.1.41</ecNumber>
    </submittedName>
</protein>
<evidence type="ECO:0000256" key="1">
    <source>
        <dbReference type="ARBA" id="ARBA00008061"/>
    </source>
</evidence>
<dbReference type="Gene3D" id="3.20.20.80">
    <property type="entry name" value="Glycosidases"/>
    <property type="match status" value="1"/>
</dbReference>
<dbReference type="InterPro" id="IPR004193">
    <property type="entry name" value="Glyco_hydro_13_N"/>
</dbReference>
<keyword evidence="2 5" id="KW-0326">Glycosidase</keyword>
<dbReference type="Gene3D" id="2.60.40.1180">
    <property type="entry name" value="Golgi alpha-mannosidase II"/>
    <property type="match status" value="1"/>
</dbReference>
<dbReference type="EMBL" id="JBHSVR010000001">
    <property type="protein sequence ID" value="MFC6633212.1"/>
    <property type="molecule type" value="Genomic_DNA"/>
</dbReference>
<dbReference type="InterPro" id="IPR017853">
    <property type="entry name" value="GH"/>
</dbReference>
<feature type="signal peptide" evidence="3">
    <location>
        <begin position="1"/>
        <end position="19"/>
    </location>
</feature>
<dbReference type="SUPFAM" id="SSF81296">
    <property type="entry name" value="E set domains"/>
    <property type="match status" value="1"/>
</dbReference>
<keyword evidence="5" id="KW-0378">Hydrolase</keyword>
<dbReference type="RefSeq" id="WP_193189309.1">
    <property type="nucleotide sequence ID" value="NZ_JACZFR010000006.1"/>
</dbReference>
<dbReference type="InterPro" id="IPR006047">
    <property type="entry name" value="GH13_cat_dom"/>
</dbReference>
<dbReference type="Pfam" id="PF00128">
    <property type="entry name" value="Alpha-amylase"/>
    <property type="match status" value="1"/>
</dbReference>
<dbReference type="InterPro" id="IPR013780">
    <property type="entry name" value="Glyco_hydro_b"/>
</dbReference>
<comment type="caution">
    <text evidence="5">The sequence shown here is derived from an EMBL/GenBank/DDBJ whole genome shotgun (WGS) entry which is preliminary data.</text>
</comment>
<dbReference type="Pfam" id="PF21653">
    <property type="entry name" value="pulA_all-beta"/>
    <property type="match status" value="1"/>
</dbReference>
<feature type="domain" description="Glycosyl hydrolase family 13 catalytic" evidence="4">
    <location>
        <begin position="328"/>
        <end position="735"/>
    </location>
</feature>
<dbReference type="InterPro" id="IPR049117">
    <property type="entry name" value="pulA_all-beta"/>
</dbReference>
<dbReference type="SUPFAM" id="SSF51445">
    <property type="entry name" value="(Trans)glycosidases"/>
    <property type="match status" value="1"/>
</dbReference>
<evidence type="ECO:0000259" key="4">
    <source>
        <dbReference type="SMART" id="SM00642"/>
    </source>
</evidence>
<dbReference type="EC" id="3.2.1.41" evidence="5"/>
<evidence type="ECO:0000256" key="2">
    <source>
        <dbReference type="ARBA" id="ARBA00023295"/>
    </source>
</evidence>
<keyword evidence="6" id="KW-1185">Reference proteome</keyword>
<feature type="chain" id="PRO_5046164551" evidence="3">
    <location>
        <begin position="20"/>
        <end position="832"/>
    </location>
</feature>
<evidence type="ECO:0000256" key="3">
    <source>
        <dbReference type="SAM" id="SignalP"/>
    </source>
</evidence>
<accession>A0ABW1YMC4</accession>
<dbReference type="Pfam" id="PF02922">
    <property type="entry name" value="CBM_48"/>
    <property type="match status" value="1"/>
</dbReference>
<name>A0ABW1YMC4_9GAMM</name>
<proteinExistence type="inferred from homology"/>
<dbReference type="NCBIfam" id="TIGR02104">
    <property type="entry name" value="pulA_typeI"/>
    <property type="match status" value="1"/>
</dbReference>
<reference evidence="6" key="1">
    <citation type="journal article" date="2019" name="Int. J. Syst. Evol. Microbiol.">
        <title>The Global Catalogue of Microorganisms (GCM) 10K type strain sequencing project: providing services to taxonomists for standard genome sequencing and annotation.</title>
        <authorList>
            <consortium name="The Broad Institute Genomics Platform"/>
            <consortium name="The Broad Institute Genome Sequencing Center for Infectious Disease"/>
            <person name="Wu L."/>
            <person name="Ma J."/>
        </authorList>
    </citation>
    <scope>NUCLEOTIDE SEQUENCE [LARGE SCALE GENOMIC DNA]</scope>
    <source>
        <strain evidence="6">CGMCC 1.13718</strain>
    </source>
</reference>
<evidence type="ECO:0000313" key="6">
    <source>
        <dbReference type="Proteomes" id="UP001596425"/>
    </source>
</evidence>
<dbReference type="InterPro" id="IPR011840">
    <property type="entry name" value="PulA_typeI"/>
</dbReference>
<organism evidence="5 6">
    <name type="scientific">Microbulbifer taiwanensis</name>
    <dbReference type="NCBI Taxonomy" id="986746"/>
    <lineage>
        <taxon>Bacteria</taxon>
        <taxon>Pseudomonadati</taxon>
        <taxon>Pseudomonadota</taxon>
        <taxon>Gammaproteobacteria</taxon>
        <taxon>Cellvibrionales</taxon>
        <taxon>Microbulbiferaceae</taxon>
        <taxon>Microbulbifer</taxon>
    </lineage>
</organism>
<sequence>MKRKLMISALLVCSANASADWYFRGTPNDWSAEALDFVGGSQYKTCQSFASGDAGGGPRFKIDRFGDWQQAYPTSDYAVTGNKSYEIFFDSDSQSIQISEVASCDGGGMASNFPSLYFRGTANGWGTSAMALVADNTWQIEVNFDGQTNQRFKLDVQGDWSQNYGDDNSDGTLEQTGADIYTPVSGDHLLTVDDASLGYSLEPLGCTQNCGGVQSLGAVYSVNETTFSLWSPDHSEVQLVLDGQSHALNKVPNSNGMTDIYSVTVPGDWKLKPYYFVVNGVVVRDPYGKMAEPNSDNNIVMDPDGTDPPGGWSARPALAEREDAVIYEVHVRDFTIAPESGVSANKRGKFLGMVEGGTRFNGVATGIDHLKELGVTHVQLMPAYDFGSCPDLADSSCYNWGYDPRNYSVPEERYSQTPYDYENRVREFKQMVDEFHQAGIRVIMDVVYNHTYSKEMFEPISTSYYTPTDLSGTGNSIDANVPMVSRMIRDSLEYWVDEYNIDGFRFDLIGIFDYDEVEDWASHLNDKFPDRNLLIYGEPWNGYASDPRESERVRLGTIGRIHQSRVGVFNPKFREAIKGQNDNGGCNSGDCFAMNNSPDTWRIEVGSRAGIRFANDKDAVIDTWDPMFAMDPEQSINYVSAHDNLSLRDKLLQWADLNGVDRGDPYLRRMQMFANGIVLTSQGIPFLHGGVELMRDKQEDHNSYQSPDAINQYYWQWKIDNADVFAYYRDAIALRRAHPAFRLTSWDAINQHMTSSRPRYGVVVNRIDGAAVGDSWSEIIVIYNSADNYTHSLPAGDWKVAMEKSDPAAGNGRVVSGSVVAEGTAVTVLYRD</sequence>
<comment type="similarity">
    <text evidence="1">Belongs to the glycosyl hydrolase 13 family.</text>
</comment>
<dbReference type="Proteomes" id="UP001596425">
    <property type="component" value="Unassembled WGS sequence"/>
</dbReference>
<dbReference type="InterPro" id="IPR013783">
    <property type="entry name" value="Ig-like_fold"/>
</dbReference>
<evidence type="ECO:0000313" key="5">
    <source>
        <dbReference type="EMBL" id="MFC6633212.1"/>
    </source>
</evidence>
<keyword evidence="3" id="KW-0732">Signal</keyword>
<dbReference type="InterPro" id="IPR014756">
    <property type="entry name" value="Ig_E-set"/>
</dbReference>
<dbReference type="CDD" id="cd11341">
    <property type="entry name" value="AmyAc_Pullulanase_LD-like"/>
    <property type="match status" value="1"/>
</dbReference>